<keyword evidence="1" id="KW-0472">Membrane</keyword>
<protein>
    <submittedName>
        <fullName evidence="2">Uncharacterized protein</fullName>
    </submittedName>
</protein>
<evidence type="ECO:0000313" key="3">
    <source>
        <dbReference type="Proteomes" id="UP001597196"/>
    </source>
</evidence>
<evidence type="ECO:0000313" key="2">
    <source>
        <dbReference type="EMBL" id="MFD1430212.1"/>
    </source>
</evidence>
<organism evidence="2 3">
    <name type="scientific">Lacticaseibacillus mingshuiensis</name>
    <dbReference type="NCBI Taxonomy" id="2799574"/>
    <lineage>
        <taxon>Bacteria</taxon>
        <taxon>Bacillati</taxon>
        <taxon>Bacillota</taxon>
        <taxon>Bacilli</taxon>
        <taxon>Lactobacillales</taxon>
        <taxon>Lactobacillaceae</taxon>
        <taxon>Lacticaseibacillus</taxon>
    </lineage>
</organism>
<feature type="transmembrane region" description="Helical" evidence="1">
    <location>
        <begin position="29"/>
        <end position="49"/>
    </location>
</feature>
<keyword evidence="3" id="KW-1185">Reference proteome</keyword>
<keyword evidence="1" id="KW-1133">Transmembrane helix</keyword>
<reference evidence="3" key="1">
    <citation type="journal article" date="2019" name="Int. J. Syst. Evol. Microbiol.">
        <title>The Global Catalogue of Microorganisms (GCM) 10K type strain sequencing project: providing services to taxonomists for standard genome sequencing and annotation.</title>
        <authorList>
            <consortium name="The Broad Institute Genomics Platform"/>
            <consortium name="The Broad Institute Genome Sequencing Center for Infectious Disease"/>
            <person name="Wu L."/>
            <person name="Ma J."/>
        </authorList>
    </citation>
    <scope>NUCLEOTIDE SEQUENCE [LARGE SCALE GENOMIC DNA]</scope>
    <source>
        <strain evidence="3">CCM 8980</strain>
    </source>
</reference>
<name>A0ABW4CI01_9LACO</name>
<sequence>MTMIFFTMSLAVLLLAAFTWGRGQHRQAAMLCGFGVLLAIAPLVIFFFLTGC</sequence>
<dbReference type="EMBL" id="JBHTOC010000010">
    <property type="protein sequence ID" value="MFD1430212.1"/>
    <property type="molecule type" value="Genomic_DNA"/>
</dbReference>
<keyword evidence="1" id="KW-0812">Transmembrane</keyword>
<comment type="caution">
    <text evidence="2">The sequence shown here is derived from an EMBL/GenBank/DDBJ whole genome shotgun (WGS) entry which is preliminary data.</text>
</comment>
<dbReference type="Proteomes" id="UP001597196">
    <property type="component" value="Unassembled WGS sequence"/>
</dbReference>
<evidence type="ECO:0000256" key="1">
    <source>
        <dbReference type="SAM" id="Phobius"/>
    </source>
</evidence>
<gene>
    <name evidence="2" type="ORF">ACFQ4P_08130</name>
</gene>
<proteinExistence type="predicted"/>
<accession>A0ABW4CI01</accession>
<dbReference type="RefSeq" id="WP_203626412.1">
    <property type="nucleotide sequence ID" value="NZ_BOLQ01000004.1"/>
</dbReference>